<accession>A0A840G7D6</accession>
<sequence length="231" mass="24338">MKRIKLWDLPTRIFHWALFALVAAAIISGQVGGNAIELHGKLGLAIIGLIVFRIVWGFVGSTYARFAQFFPTPSTIAAYLRGEWHGLGHNPVGALSAFALLALVLAQALGGLFANDDIAFRGPLFSLVGKELSDQITGLHHLASNLLIAFVVLHVAAILFYRHVKKNNLILPMITGWKDVAEGQGESARGGGVLAFVVALVIALAAVYAASGALLPPAPPAPPASAPSPAW</sequence>
<evidence type="ECO:0000256" key="4">
    <source>
        <dbReference type="ARBA" id="ARBA00022989"/>
    </source>
</evidence>
<comment type="subcellular location">
    <subcellularLocation>
        <location evidence="1">Cell membrane</location>
        <topology evidence="1">Multi-pass membrane protein</topology>
    </subcellularLocation>
</comment>
<dbReference type="GO" id="GO:0022904">
    <property type="term" value="P:respiratory electron transport chain"/>
    <property type="evidence" value="ECO:0007669"/>
    <property type="project" value="InterPro"/>
</dbReference>
<dbReference type="AlphaFoldDB" id="A0A840G7D6"/>
<feature type="domain" description="Cytochrome b561 bacterial/Ni-hydrogenase" evidence="7">
    <location>
        <begin position="7"/>
        <end position="176"/>
    </location>
</feature>
<dbReference type="GO" id="GO:0005886">
    <property type="term" value="C:plasma membrane"/>
    <property type="evidence" value="ECO:0007669"/>
    <property type="project" value="UniProtKB-SubCell"/>
</dbReference>
<dbReference type="Proteomes" id="UP000587070">
    <property type="component" value="Unassembled WGS sequence"/>
</dbReference>
<evidence type="ECO:0000256" key="2">
    <source>
        <dbReference type="ARBA" id="ARBA00022475"/>
    </source>
</evidence>
<reference evidence="8 9" key="1">
    <citation type="submission" date="2020-08" db="EMBL/GenBank/DDBJ databases">
        <title>Genome sequencing of Purple Non-Sulfur Bacteria from various extreme environments.</title>
        <authorList>
            <person name="Mayer M."/>
        </authorList>
    </citation>
    <scope>NUCLEOTIDE SEQUENCE [LARGE SCALE GENOMIC DNA]</scope>
    <source>
        <strain evidence="8 9">2761</strain>
    </source>
</reference>
<dbReference type="Pfam" id="PF01292">
    <property type="entry name" value="Ni_hydr_CYTB"/>
    <property type="match status" value="1"/>
</dbReference>
<keyword evidence="9" id="KW-1185">Reference proteome</keyword>
<dbReference type="GO" id="GO:0009055">
    <property type="term" value="F:electron transfer activity"/>
    <property type="evidence" value="ECO:0007669"/>
    <property type="project" value="InterPro"/>
</dbReference>
<dbReference type="PANTHER" id="PTHR30485">
    <property type="entry name" value="NI/FE-HYDROGENASE 1 B-TYPE CYTOCHROME SUBUNIT"/>
    <property type="match status" value="1"/>
</dbReference>
<evidence type="ECO:0000256" key="1">
    <source>
        <dbReference type="ARBA" id="ARBA00004651"/>
    </source>
</evidence>
<keyword evidence="3 6" id="KW-0812">Transmembrane</keyword>
<evidence type="ECO:0000313" key="9">
    <source>
        <dbReference type="Proteomes" id="UP000587070"/>
    </source>
</evidence>
<feature type="transmembrane region" description="Helical" evidence="6">
    <location>
        <begin position="193"/>
        <end position="215"/>
    </location>
</feature>
<feature type="transmembrane region" description="Helical" evidence="6">
    <location>
        <begin position="142"/>
        <end position="161"/>
    </location>
</feature>
<protein>
    <submittedName>
        <fullName evidence="8">Cytochrome b</fullName>
    </submittedName>
</protein>
<dbReference type="InterPro" id="IPR051542">
    <property type="entry name" value="Hydrogenase_cytochrome"/>
</dbReference>
<keyword evidence="4 6" id="KW-1133">Transmembrane helix</keyword>
<evidence type="ECO:0000256" key="3">
    <source>
        <dbReference type="ARBA" id="ARBA00022692"/>
    </source>
</evidence>
<feature type="transmembrane region" description="Helical" evidence="6">
    <location>
        <begin position="45"/>
        <end position="66"/>
    </location>
</feature>
<dbReference type="OrthoDB" id="196472at2"/>
<evidence type="ECO:0000259" key="7">
    <source>
        <dbReference type="Pfam" id="PF01292"/>
    </source>
</evidence>
<proteinExistence type="predicted"/>
<evidence type="ECO:0000256" key="6">
    <source>
        <dbReference type="SAM" id="Phobius"/>
    </source>
</evidence>
<dbReference type="InterPro" id="IPR016174">
    <property type="entry name" value="Di-haem_cyt_TM"/>
</dbReference>
<dbReference type="InterPro" id="IPR011577">
    <property type="entry name" value="Cyt_b561_bac/Ni-Hgenase"/>
</dbReference>
<dbReference type="EMBL" id="JACIGE010000007">
    <property type="protein sequence ID" value="MBB4247786.1"/>
    <property type="molecule type" value="Genomic_DNA"/>
</dbReference>
<evidence type="ECO:0000256" key="5">
    <source>
        <dbReference type="ARBA" id="ARBA00023136"/>
    </source>
</evidence>
<gene>
    <name evidence="8" type="ORF">GGD90_002171</name>
</gene>
<comment type="caution">
    <text evidence="8">The sequence shown here is derived from an EMBL/GenBank/DDBJ whole genome shotgun (WGS) entry which is preliminary data.</text>
</comment>
<dbReference type="RefSeq" id="WP_153116748.1">
    <property type="nucleotide sequence ID" value="NZ_JACIGE010000007.1"/>
</dbReference>
<dbReference type="SUPFAM" id="SSF81342">
    <property type="entry name" value="Transmembrane di-heme cytochromes"/>
    <property type="match status" value="1"/>
</dbReference>
<dbReference type="Gene3D" id="1.20.950.20">
    <property type="entry name" value="Transmembrane di-heme cytochromes, Chain C"/>
    <property type="match status" value="1"/>
</dbReference>
<dbReference type="PANTHER" id="PTHR30485:SF2">
    <property type="entry name" value="BLL0597 PROTEIN"/>
    <property type="match status" value="1"/>
</dbReference>
<keyword evidence="2" id="KW-1003">Cell membrane</keyword>
<name>A0A840G7D6_RHOTE</name>
<dbReference type="GO" id="GO:0020037">
    <property type="term" value="F:heme binding"/>
    <property type="evidence" value="ECO:0007669"/>
    <property type="project" value="TreeGrafter"/>
</dbReference>
<evidence type="ECO:0000313" key="8">
    <source>
        <dbReference type="EMBL" id="MBB4247786.1"/>
    </source>
</evidence>
<feature type="transmembrane region" description="Helical" evidence="6">
    <location>
        <begin position="87"/>
        <end position="114"/>
    </location>
</feature>
<keyword evidence="5 6" id="KW-0472">Membrane</keyword>
<organism evidence="8 9">
    <name type="scientific">Rhodocyclus tenuis</name>
    <name type="common">Rhodospirillum tenue</name>
    <dbReference type="NCBI Taxonomy" id="1066"/>
    <lineage>
        <taxon>Bacteria</taxon>
        <taxon>Pseudomonadati</taxon>
        <taxon>Pseudomonadota</taxon>
        <taxon>Betaproteobacteria</taxon>
        <taxon>Rhodocyclales</taxon>
        <taxon>Rhodocyclaceae</taxon>
        <taxon>Rhodocyclus</taxon>
    </lineage>
</organism>